<comment type="caution">
    <text evidence="4">The sequence shown here is derived from an EMBL/GenBank/DDBJ whole genome shotgun (WGS) entry which is preliminary data.</text>
</comment>
<accession>A0ABU5E3B9</accession>
<dbReference type="Pfam" id="PF13309">
    <property type="entry name" value="HTH_22"/>
    <property type="match status" value="1"/>
</dbReference>
<dbReference type="InterPro" id="IPR013559">
    <property type="entry name" value="YheO"/>
</dbReference>
<dbReference type="Pfam" id="PF08348">
    <property type="entry name" value="PAS_6"/>
    <property type="match status" value="1"/>
</dbReference>
<evidence type="ECO:0000313" key="4">
    <source>
        <dbReference type="EMBL" id="MDY0874082.1"/>
    </source>
</evidence>
<evidence type="ECO:0000256" key="1">
    <source>
        <dbReference type="SAM" id="SignalP"/>
    </source>
</evidence>
<feature type="domain" description="Transcriptional regulator DauR-like HTH" evidence="3">
    <location>
        <begin position="147"/>
        <end position="203"/>
    </location>
</feature>
<dbReference type="PANTHER" id="PTHR35568">
    <property type="entry name" value="TRANSCRIPTIONAL REGULATOR DAUR"/>
    <property type="match status" value="1"/>
</dbReference>
<proteinExistence type="predicted"/>
<name>A0ABU5E3B9_9PROT</name>
<dbReference type="Proteomes" id="UP001271769">
    <property type="component" value="Unassembled WGS sequence"/>
</dbReference>
<dbReference type="PANTHER" id="PTHR35568:SF1">
    <property type="entry name" value="TRANSCRIPTIONAL REGULATOR DAUR"/>
    <property type="match status" value="1"/>
</dbReference>
<protein>
    <submittedName>
        <fullName evidence="4">PAS domain-containing protein</fullName>
    </submittedName>
</protein>
<feature type="signal peptide" evidence="1">
    <location>
        <begin position="1"/>
        <end position="23"/>
    </location>
</feature>
<dbReference type="RefSeq" id="WP_320502557.1">
    <property type="nucleotide sequence ID" value="NZ_JAXCLX010000004.1"/>
</dbReference>
<reference evidence="4 5" key="1">
    <citation type="journal article" date="2013" name="Antonie Van Leeuwenhoek">
        <title>Dongia rigui sp. nov., isolated from freshwater of a large wetland in Korea.</title>
        <authorList>
            <person name="Baik K.S."/>
            <person name="Hwang Y.M."/>
            <person name="Choi J.S."/>
            <person name="Kwon J."/>
            <person name="Seong C.N."/>
        </authorList>
    </citation>
    <scope>NUCLEOTIDE SEQUENCE [LARGE SCALE GENOMIC DNA]</scope>
    <source>
        <strain evidence="4 5">04SU4-P</strain>
    </source>
</reference>
<dbReference type="InterPro" id="IPR039445">
    <property type="entry name" value="DauR-like_HTH"/>
</dbReference>
<evidence type="ECO:0000259" key="2">
    <source>
        <dbReference type="Pfam" id="PF08348"/>
    </source>
</evidence>
<feature type="domain" description="YheO-like" evidence="2">
    <location>
        <begin position="16"/>
        <end position="116"/>
    </location>
</feature>
<sequence>MSRNLRTSPGALALHFPTAAAIAALLAPQAEVVVHDLRSDRVAGIWNAFSKRKVGDPSHLGDDPELIGEKDVYGPYEKAAPDGGRLKSVSAILKDEAGRRIGLLCINFDLAVFDKAIALLGAFTQAEQPRPEPIFAQDWREQINLGIRAFLEERQLTLKALDRADRVALMGALDARNLFATRNAAQHIADALSVSRATIYNLLGDARSS</sequence>
<feature type="chain" id="PRO_5046551369" evidence="1">
    <location>
        <begin position="24"/>
        <end position="209"/>
    </location>
</feature>
<organism evidence="4 5">
    <name type="scientific">Dongia rigui</name>
    <dbReference type="NCBI Taxonomy" id="940149"/>
    <lineage>
        <taxon>Bacteria</taxon>
        <taxon>Pseudomonadati</taxon>
        <taxon>Pseudomonadota</taxon>
        <taxon>Alphaproteobacteria</taxon>
        <taxon>Rhodospirillales</taxon>
        <taxon>Dongiaceae</taxon>
        <taxon>Dongia</taxon>
    </lineage>
</organism>
<dbReference type="EMBL" id="JAXCLX010000004">
    <property type="protein sequence ID" value="MDY0874082.1"/>
    <property type="molecule type" value="Genomic_DNA"/>
</dbReference>
<gene>
    <name evidence="4" type="ORF">SMD31_19225</name>
</gene>
<evidence type="ECO:0000313" key="5">
    <source>
        <dbReference type="Proteomes" id="UP001271769"/>
    </source>
</evidence>
<keyword evidence="5" id="KW-1185">Reference proteome</keyword>
<evidence type="ECO:0000259" key="3">
    <source>
        <dbReference type="Pfam" id="PF13309"/>
    </source>
</evidence>
<dbReference type="InterPro" id="IPR039446">
    <property type="entry name" value="DauR-like"/>
</dbReference>
<keyword evidence="1" id="KW-0732">Signal</keyword>